<feature type="signal peptide" evidence="1">
    <location>
        <begin position="1"/>
        <end position="17"/>
    </location>
</feature>
<dbReference type="InterPro" id="IPR003646">
    <property type="entry name" value="SH3-like_bac-type"/>
</dbReference>
<dbReference type="Pfam" id="PF08239">
    <property type="entry name" value="SH3_3"/>
    <property type="match status" value="1"/>
</dbReference>
<keyword evidence="4" id="KW-1185">Reference proteome</keyword>
<sequence length="199" mass="21013">MLIRAFALFLLTASFVAAEELPALYDVAGVASDDVLNVRTRPMAGANIIGTLAHDAQSVEVVEIEGDWGRVNVDEGSGWASMAYLHPLPESAMPDAPRLRCFGTEPFWSLNVTQSGAAILSTPEGSDRAFTVGNWQTASARPEPFAMLGTGQGENITLVVGQEICSDGMSDNLFGLDGTIVIGGYLNEVLSGCCSVQVE</sequence>
<accession>A0A238KL32</accession>
<feature type="chain" id="PRO_5012873109" evidence="1">
    <location>
        <begin position="18"/>
        <end position="199"/>
    </location>
</feature>
<proteinExistence type="predicted"/>
<organism evidence="3 4">
    <name type="scientific">Pelagimonas varians</name>
    <dbReference type="NCBI Taxonomy" id="696760"/>
    <lineage>
        <taxon>Bacteria</taxon>
        <taxon>Pseudomonadati</taxon>
        <taxon>Pseudomonadota</taxon>
        <taxon>Alphaproteobacteria</taxon>
        <taxon>Rhodobacterales</taxon>
        <taxon>Roseobacteraceae</taxon>
        <taxon>Pelagimonas</taxon>
    </lineage>
</organism>
<evidence type="ECO:0000313" key="4">
    <source>
        <dbReference type="Proteomes" id="UP000220836"/>
    </source>
</evidence>
<dbReference type="AlphaFoldDB" id="A0A238KL32"/>
<dbReference type="Proteomes" id="UP000220836">
    <property type="component" value="Unassembled WGS sequence"/>
</dbReference>
<evidence type="ECO:0000256" key="1">
    <source>
        <dbReference type="SAM" id="SignalP"/>
    </source>
</evidence>
<reference evidence="3 4" key="1">
    <citation type="submission" date="2017-05" db="EMBL/GenBank/DDBJ databases">
        <authorList>
            <person name="Song R."/>
            <person name="Chenine A.L."/>
            <person name="Ruprecht R.M."/>
        </authorList>
    </citation>
    <scope>NUCLEOTIDE SEQUENCE [LARGE SCALE GENOMIC DNA]</scope>
    <source>
        <strain evidence="3 4">CECT 8663</strain>
    </source>
</reference>
<dbReference type="EMBL" id="FXYH01000009">
    <property type="protein sequence ID" value="SMX43453.1"/>
    <property type="molecule type" value="Genomic_DNA"/>
</dbReference>
<gene>
    <name evidence="3" type="ORF">PEV8663_02676</name>
</gene>
<protein>
    <submittedName>
        <fullName evidence="3">Bacterial SH3 domain protein</fullName>
    </submittedName>
</protein>
<dbReference type="RefSeq" id="WP_097805156.1">
    <property type="nucleotide sequence ID" value="NZ_FXYH01000009.1"/>
</dbReference>
<evidence type="ECO:0000259" key="2">
    <source>
        <dbReference type="Pfam" id="PF08239"/>
    </source>
</evidence>
<evidence type="ECO:0000313" key="3">
    <source>
        <dbReference type="EMBL" id="SMX43453.1"/>
    </source>
</evidence>
<name>A0A238KL32_9RHOB</name>
<dbReference type="OrthoDB" id="5489750at2"/>
<keyword evidence="1" id="KW-0732">Signal</keyword>
<feature type="domain" description="SH3b" evidence="2">
    <location>
        <begin position="34"/>
        <end position="85"/>
    </location>
</feature>
<dbReference type="Gene3D" id="2.30.30.40">
    <property type="entry name" value="SH3 Domains"/>
    <property type="match status" value="1"/>
</dbReference>